<evidence type="ECO:0000256" key="4">
    <source>
        <dbReference type="ARBA" id="ARBA00022771"/>
    </source>
</evidence>
<dbReference type="PRINTS" id="PR01874">
    <property type="entry name" value="DNAREPAIRADA"/>
</dbReference>
<feature type="domain" description="RecA family profile 1" evidence="14">
    <location>
        <begin position="68"/>
        <end position="214"/>
    </location>
</feature>
<feature type="short sequence motif" description="RadA KNRFG motif" evidence="11">
    <location>
        <begin position="251"/>
        <end position="255"/>
    </location>
</feature>
<dbReference type="InterPro" id="IPR041166">
    <property type="entry name" value="Rubredoxin_2"/>
</dbReference>
<dbReference type="GO" id="GO:0000725">
    <property type="term" value="P:recombinational repair"/>
    <property type="evidence" value="ECO:0007669"/>
    <property type="project" value="UniProtKB-UniRule"/>
</dbReference>
<dbReference type="Pfam" id="PF18073">
    <property type="entry name" value="Zn_ribbon_LapB"/>
    <property type="match status" value="1"/>
</dbReference>
<dbReference type="GO" id="GO:0005829">
    <property type="term" value="C:cytosol"/>
    <property type="evidence" value="ECO:0007669"/>
    <property type="project" value="TreeGrafter"/>
</dbReference>
<dbReference type="OrthoDB" id="9803906at2"/>
<dbReference type="FunFam" id="3.40.50.300:FF:000050">
    <property type="entry name" value="DNA repair protein RadA"/>
    <property type="match status" value="1"/>
</dbReference>
<evidence type="ECO:0000256" key="13">
    <source>
        <dbReference type="RuleBase" id="RU003555"/>
    </source>
</evidence>
<evidence type="ECO:0000256" key="8">
    <source>
        <dbReference type="ARBA" id="ARBA00023016"/>
    </source>
</evidence>
<keyword evidence="5" id="KW-0378">Hydrolase</keyword>
<evidence type="ECO:0000256" key="1">
    <source>
        <dbReference type="ARBA" id="ARBA00022723"/>
    </source>
</evidence>
<dbReference type="GO" id="GO:0140664">
    <property type="term" value="F:ATP-dependent DNA damage sensor activity"/>
    <property type="evidence" value="ECO:0007669"/>
    <property type="project" value="InterPro"/>
</dbReference>
<keyword evidence="10 11" id="KW-0234">DNA repair</keyword>
<evidence type="ECO:0000256" key="10">
    <source>
        <dbReference type="ARBA" id="ARBA00023204"/>
    </source>
</evidence>
<dbReference type="RefSeq" id="WP_129463428.1">
    <property type="nucleotide sequence ID" value="NZ_SBKQ01000003.1"/>
</dbReference>
<evidence type="ECO:0000256" key="7">
    <source>
        <dbReference type="ARBA" id="ARBA00022840"/>
    </source>
</evidence>
<keyword evidence="7 11" id="KW-0067">ATP-binding</keyword>
<evidence type="ECO:0000313" key="15">
    <source>
        <dbReference type="EMBL" id="RXR34142.1"/>
    </source>
</evidence>
<dbReference type="CDD" id="cd01121">
    <property type="entry name" value="RadA_SMS_N"/>
    <property type="match status" value="1"/>
</dbReference>
<dbReference type="InterPro" id="IPR020568">
    <property type="entry name" value="Ribosomal_Su5_D2-typ_SF"/>
</dbReference>
<dbReference type="InterPro" id="IPR027417">
    <property type="entry name" value="P-loop_NTPase"/>
</dbReference>
<evidence type="ECO:0000256" key="5">
    <source>
        <dbReference type="ARBA" id="ARBA00022801"/>
    </source>
</evidence>
<name>A0A4Q1KVE9_9FLAO</name>
<evidence type="ECO:0000256" key="6">
    <source>
        <dbReference type="ARBA" id="ARBA00022833"/>
    </source>
</evidence>
<keyword evidence="8 11" id="KW-0346">Stress response</keyword>
<keyword evidence="16" id="KW-1185">Reference proteome</keyword>
<dbReference type="GO" id="GO:0003684">
    <property type="term" value="F:damaged DNA binding"/>
    <property type="evidence" value="ECO:0007669"/>
    <property type="project" value="InterPro"/>
</dbReference>
<evidence type="ECO:0000259" key="14">
    <source>
        <dbReference type="PROSITE" id="PS50162"/>
    </source>
</evidence>
<keyword evidence="9 11" id="KW-0238">DNA-binding</keyword>
<dbReference type="InterPro" id="IPR004504">
    <property type="entry name" value="DNA_repair_RadA"/>
</dbReference>
<dbReference type="GO" id="GO:0005524">
    <property type="term" value="F:ATP binding"/>
    <property type="evidence" value="ECO:0007669"/>
    <property type="project" value="UniProtKB-UniRule"/>
</dbReference>
<gene>
    <name evidence="11 15" type="primary">radA</name>
    <name evidence="15" type="ORF">EQG68_03655</name>
</gene>
<comment type="function">
    <text evidence="13">DNA-dependent ATPase involved in processing of recombination intermediates, plays a role in repairing DNA breaks. Stimulates the branch migration of RecA-mediated strand transfer reactions, allowing the 3' invading strand to extend heteroduplex DNA faster. Binds ssDNA in the presence of ADP but not other nucleotides, has ATPase activity that is stimulated by ssDNA and various branched DNA structures, but inhibited by SSB. Does not have RecA's homology-searching function.</text>
</comment>
<dbReference type="PANTHER" id="PTHR32472:SF10">
    <property type="entry name" value="DNA REPAIR PROTEIN RADA-LIKE PROTEIN"/>
    <property type="match status" value="1"/>
</dbReference>
<dbReference type="Gene3D" id="3.40.50.300">
    <property type="entry name" value="P-loop containing nucleotide triphosphate hydrolases"/>
    <property type="match status" value="1"/>
</dbReference>
<evidence type="ECO:0000256" key="2">
    <source>
        <dbReference type="ARBA" id="ARBA00022741"/>
    </source>
</evidence>
<keyword evidence="2 11" id="KW-0547">Nucleotide-binding</keyword>
<comment type="caution">
    <text evidence="15">The sequence shown here is derived from an EMBL/GenBank/DDBJ whole genome shotgun (WGS) entry which is preliminary data.</text>
</comment>
<dbReference type="HAMAP" id="MF_01498">
    <property type="entry name" value="RadA_bact"/>
    <property type="match status" value="1"/>
</dbReference>
<dbReference type="GO" id="GO:0016787">
    <property type="term" value="F:hydrolase activity"/>
    <property type="evidence" value="ECO:0007669"/>
    <property type="project" value="UniProtKB-KW"/>
</dbReference>
<comment type="function">
    <text evidence="11">Plays a role in repairing double-strand DNA breaks, probably involving stabilizing or processing branched DNA or blocked replication forks.</text>
</comment>
<evidence type="ECO:0000256" key="12">
    <source>
        <dbReference type="NCBIfam" id="TIGR00416"/>
    </source>
</evidence>
<keyword evidence="6 13" id="KW-0862">Zinc</keyword>
<sequence length="452" mass="50027">MAKIKTSFFCQNCGSQYSKWQGQCNACKEWNTIVEEVIQKEEKTSWKPTSEVKKTPKPLRIKDIDSTQEIRLDTSDGELNRVLGGGLVPGSLTLLGGEPGIGKSTLLLQIALKLPYKTLYVSGEESQKQIKMRAERIENRFENCFILTETKTQNIFKQIQEMEPEIVIIDSIQTLHTDYIESTAGSISQIRECTAELIKFAKETNVPVLLIGHITKDGTIAGPKILEHMVDTVLQFEGDRNHVYRILRSLKNRFGSTAEIGIYEMQGSGLREVANPSEILISHKNEELSGTAIASTLEGMRPLMIEIQALVSTAVYGTPQRSTTGYNAKRLNMILAVLEKRAGFRLGAKDVFLNVTGGISVDDPAIDLAVVAAILSSNEDIPVGKDFCFAGEVGLAGEIRPVNRVEQRILEAEKLGFSTIFVSKYNKISLKETLIQVKLVAKIEDVVSELFG</sequence>
<dbReference type="SMART" id="SM00382">
    <property type="entry name" value="AAA"/>
    <property type="match status" value="1"/>
</dbReference>
<dbReference type="Pfam" id="PF13481">
    <property type="entry name" value="AAA_25"/>
    <property type="match status" value="1"/>
</dbReference>
<dbReference type="InterPro" id="IPR014721">
    <property type="entry name" value="Ribsml_uS5_D2-typ_fold_subgr"/>
</dbReference>
<dbReference type="GO" id="GO:0008270">
    <property type="term" value="F:zinc ion binding"/>
    <property type="evidence" value="ECO:0007669"/>
    <property type="project" value="UniProtKB-KW"/>
</dbReference>
<keyword evidence="1 11" id="KW-0479">Metal-binding</keyword>
<feature type="binding site" evidence="11">
    <location>
        <begin position="97"/>
        <end position="104"/>
    </location>
    <ligand>
        <name>ATP</name>
        <dbReference type="ChEBI" id="CHEBI:30616"/>
    </ligand>
</feature>
<dbReference type="EMBL" id="SBKQ01000003">
    <property type="protein sequence ID" value="RXR34142.1"/>
    <property type="molecule type" value="Genomic_DNA"/>
</dbReference>
<dbReference type="InterPro" id="IPR003593">
    <property type="entry name" value="AAA+_ATPase"/>
</dbReference>
<evidence type="ECO:0000313" key="16">
    <source>
        <dbReference type="Proteomes" id="UP000289734"/>
    </source>
</evidence>
<protein>
    <recommendedName>
        <fullName evidence="11 12">DNA repair protein RadA</fullName>
    </recommendedName>
</protein>
<dbReference type="AlphaFoldDB" id="A0A4Q1KVE9"/>
<keyword evidence="3 11" id="KW-0227">DNA damage</keyword>
<dbReference type="Pfam" id="PF13541">
    <property type="entry name" value="ChlI"/>
    <property type="match status" value="1"/>
</dbReference>
<proteinExistence type="inferred from homology"/>
<dbReference type="PROSITE" id="PS50162">
    <property type="entry name" value="RECA_2"/>
    <property type="match status" value="1"/>
</dbReference>
<reference evidence="16" key="1">
    <citation type="submission" date="2019-01" db="EMBL/GenBank/DDBJ databases">
        <title>Cytophagaceae bacterium strain CAR-16.</title>
        <authorList>
            <person name="Chen W.-M."/>
        </authorList>
    </citation>
    <scope>NUCLEOTIDE SEQUENCE [LARGE SCALE GENOMIC DNA]</scope>
    <source>
        <strain evidence="16">ICH-30</strain>
    </source>
</reference>
<evidence type="ECO:0000256" key="11">
    <source>
        <dbReference type="HAMAP-Rule" id="MF_01498"/>
    </source>
</evidence>
<comment type="similarity">
    <text evidence="11 13">Belongs to the RecA family. RadA subfamily.</text>
</comment>
<evidence type="ECO:0000256" key="3">
    <source>
        <dbReference type="ARBA" id="ARBA00022763"/>
    </source>
</evidence>
<dbReference type="SUPFAM" id="SSF52540">
    <property type="entry name" value="P-loop containing nucleoside triphosphate hydrolases"/>
    <property type="match status" value="1"/>
</dbReference>
<organism evidence="15 16">
    <name type="scientific">Flavobacterium piscinae</name>
    <dbReference type="NCBI Taxonomy" id="2506424"/>
    <lineage>
        <taxon>Bacteria</taxon>
        <taxon>Pseudomonadati</taxon>
        <taxon>Bacteroidota</taxon>
        <taxon>Flavobacteriia</taxon>
        <taxon>Flavobacteriales</taxon>
        <taxon>Flavobacteriaceae</taxon>
        <taxon>Flavobacterium</taxon>
    </lineage>
</organism>
<dbReference type="NCBIfam" id="TIGR00416">
    <property type="entry name" value="sms"/>
    <property type="match status" value="1"/>
</dbReference>
<dbReference type="InterPro" id="IPR020588">
    <property type="entry name" value="RecA_ATP-bd"/>
</dbReference>
<dbReference type="SUPFAM" id="SSF54211">
    <property type="entry name" value="Ribosomal protein S5 domain 2-like"/>
    <property type="match status" value="1"/>
</dbReference>
<evidence type="ECO:0000256" key="9">
    <source>
        <dbReference type="ARBA" id="ARBA00023125"/>
    </source>
</evidence>
<feature type="region of interest" description="Lon-protease-like" evidence="11">
    <location>
        <begin position="350"/>
        <end position="452"/>
    </location>
</feature>
<accession>A0A4Q1KVE9</accession>
<dbReference type="PANTHER" id="PTHR32472">
    <property type="entry name" value="DNA REPAIR PROTEIN RADA"/>
    <property type="match status" value="1"/>
</dbReference>
<comment type="domain">
    <text evidence="11">The middle region has homology to RecA with ATPase motifs including the RadA KNRFG motif, while the C-terminus is homologous to Lon protease.</text>
</comment>
<keyword evidence="4 13" id="KW-0863">Zinc-finger</keyword>
<dbReference type="Gene3D" id="3.30.230.10">
    <property type="match status" value="1"/>
</dbReference>
<dbReference type="Proteomes" id="UP000289734">
    <property type="component" value="Unassembled WGS sequence"/>
</dbReference>